<feature type="transmembrane region" description="Helical" evidence="6">
    <location>
        <begin position="891"/>
        <end position="909"/>
    </location>
</feature>
<dbReference type="InParanoid" id="D7G872"/>
<feature type="compositionally biased region" description="Basic and acidic residues" evidence="5">
    <location>
        <begin position="591"/>
        <end position="600"/>
    </location>
</feature>
<evidence type="ECO:0000256" key="6">
    <source>
        <dbReference type="SAM" id="Phobius"/>
    </source>
</evidence>
<feature type="transmembrane region" description="Helical" evidence="6">
    <location>
        <begin position="999"/>
        <end position="1021"/>
    </location>
</feature>
<dbReference type="OrthoDB" id="4564at2759"/>
<feature type="region of interest" description="Disordered" evidence="5">
    <location>
        <begin position="1103"/>
        <end position="1139"/>
    </location>
</feature>
<proteinExistence type="predicted"/>
<gene>
    <name evidence="7" type="ORF">Esi_0087_0068</name>
</gene>
<feature type="compositionally biased region" description="Acidic residues" evidence="5">
    <location>
        <begin position="601"/>
        <end position="612"/>
    </location>
</feature>
<dbReference type="EMBL" id="FN649107">
    <property type="protein sequence ID" value="CBJ27935.1"/>
    <property type="molecule type" value="Genomic_DNA"/>
</dbReference>
<evidence type="ECO:0000256" key="4">
    <source>
        <dbReference type="ARBA" id="ARBA00023136"/>
    </source>
</evidence>
<feature type="transmembrane region" description="Helical" evidence="6">
    <location>
        <begin position="1033"/>
        <end position="1058"/>
    </location>
</feature>
<feature type="transmembrane region" description="Helical" evidence="6">
    <location>
        <begin position="102"/>
        <end position="121"/>
    </location>
</feature>
<feature type="transmembrane region" description="Helical" evidence="6">
    <location>
        <begin position="424"/>
        <end position="449"/>
    </location>
</feature>
<accession>D7G872</accession>
<feature type="transmembrane region" description="Helical" evidence="6">
    <location>
        <begin position="678"/>
        <end position="701"/>
    </location>
</feature>
<feature type="transmembrane region" description="Helical" evidence="6">
    <location>
        <begin position="316"/>
        <end position="334"/>
    </location>
</feature>
<dbReference type="InterPro" id="IPR050368">
    <property type="entry name" value="ClC-type_chloride_channel"/>
</dbReference>
<feature type="transmembrane region" description="Helical" evidence="6">
    <location>
        <begin position="401"/>
        <end position="418"/>
    </location>
</feature>
<evidence type="ECO:0000256" key="5">
    <source>
        <dbReference type="SAM" id="MobiDB-lite"/>
    </source>
</evidence>
<feature type="transmembrane region" description="Helical" evidence="6">
    <location>
        <begin position="376"/>
        <end position="394"/>
    </location>
</feature>
<keyword evidence="8" id="KW-1185">Reference proteome</keyword>
<dbReference type="PANTHER" id="PTHR43427">
    <property type="entry name" value="CHLORIDE CHANNEL PROTEIN CLC-E"/>
    <property type="match status" value="1"/>
</dbReference>
<feature type="transmembrane region" description="Helical" evidence="6">
    <location>
        <begin position="622"/>
        <end position="640"/>
    </location>
</feature>
<keyword evidence="4 6" id="KW-0472">Membrane</keyword>
<feature type="transmembrane region" description="Helical" evidence="6">
    <location>
        <begin position="47"/>
        <end position="65"/>
    </location>
</feature>
<dbReference type="AlphaFoldDB" id="D7G872"/>
<dbReference type="eggNOG" id="ENOG502S9DC">
    <property type="taxonomic scope" value="Eukaryota"/>
</dbReference>
<evidence type="ECO:0000313" key="8">
    <source>
        <dbReference type="Proteomes" id="UP000002630"/>
    </source>
</evidence>
<dbReference type="GO" id="GO:0015108">
    <property type="term" value="F:chloride transmembrane transporter activity"/>
    <property type="evidence" value="ECO:0007669"/>
    <property type="project" value="InterPro"/>
</dbReference>
<reference evidence="7 8" key="1">
    <citation type="journal article" date="2010" name="Nature">
        <title>The Ectocarpus genome and the independent evolution of multicellularity in brown algae.</title>
        <authorList>
            <person name="Cock J.M."/>
            <person name="Sterck L."/>
            <person name="Rouze P."/>
            <person name="Scornet D."/>
            <person name="Allen A.E."/>
            <person name="Amoutzias G."/>
            <person name="Anthouard V."/>
            <person name="Artiguenave F."/>
            <person name="Aury J.M."/>
            <person name="Badger J.H."/>
            <person name="Beszteri B."/>
            <person name="Billiau K."/>
            <person name="Bonnet E."/>
            <person name="Bothwell J.H."/>
            <person name="Bowler C."/>
            <person name="Boyen C."/>
            <person name="Brownlee C."/>
            <person name="Carrano C.J."/>
            <person name="Charrier B."/>
            <person name="Cho G.Y."/>
            <person name="Coelho S.M."/>
            <person name="Collen J."/>
            <person name="Corre E."/>
            <person name="Da Silva C."/>
            <person name="Delage L."/>
            <person name="Delaroque N."/>
            <person name="Dittami S.M."/>
            <person name="Doulbeau S."/>
            <person name="Elias M."/>
            <person name="Farnham G."/>
            <person name="Gachon C.M."/>
            <person name="Gschloessl B."/>
            <person name="Heesch S."/>
            <person name="Jabbari K."/>
            <person name="Jubin C."/>
            <person name="Kawai H."/>
            <person name="Kimura K."/>
            <person name="Kloareg B."/>
            <person name="Kupper F.C."/>
            <person name="Lang D."/>
            <person name="Le Bail A."/>
            <person name="Leblanc C."/>
            <person name="Lerouge P."/>
            <person name="Lohr M."/>
            <person name="Lopez P.J."/>
            <person name="Martens C."/>
            <person name="Maumus F."/>
            <person name="Michel G."/>
            <person name="Miranda-Saavedra D."/>
            <person name="Morales J."/>
            <person name="Moreau H."/>
            <person name="Motomura T."/>
            <person name="Nagasato C."/>
            <person name="Napoli C.A."/>
            <person name="Nelson D.R."/>
            <person name="Nyvall-Collen P."/>
            <person name="Peters A.F."/>
            <person name="Pommier C."/>
            <person name="Potin P."/>
            <person name="Poulain J."/>
            <person name="Quesneville H."/>
            <person name="Read B."/>
            <person name="Rensing S.A."/>
            <person name="Ritter A."/>
            <person name="Rousvoal S."/>
            <person name="Samanta M."/>
            <person name="Samson G."/>
            <person name="Schroeder D.C."/>
            <person name="Segurens B."/>
            <person name="Strittmatter M."/>
            <person name="Tonon T."/>
            <person name="Tregear J.W."/>
            <person name="Valentin K."/>
            <person name="von Dassow P."/>
            <person name="Yamagishi T."/>
            <person name="Van de Peer Y."/>
            <person name="Wincker P."/>
        </authorList>
    </citation>
    <scope>NUCLEOTIDE SEQUENCE [LARGE SCALE GENOMIC DNA]</scope>
    <source>
        <strain evidence="8">Ec32 / CCAP1310/4</strain>
    </source>
</reference>
<feature type="transmembrane region" description="Helical" evidence="6">
    <location>
        <begin position="849"/>
        <end position="870"/>
    </location>
</feature>
<keyword evidence="3 6" id="KW-1133">Transmembrane helix</keyword>
<feature type="region of interest" description="Disordered" evidence="5">
    <location>
        <begin position="574"/>
        <end position="613"/>
    </location>
</feature>
<dbReference type="Proteomes" id="UP000002630">
    <property type="component" value="Linkage Group LG26"/>
</dbReference>
<comment type="subcellular location">
    <subcellularLocation>
        <location evidence="1">Membrane</location>
        <topology evidence="1">Multi-pass membrane protein</topology>
    </subcellularLocation>
</comment>
<dbReference type="EMBL" id="FN649751">
    <property type="protein sequence ID" value="CBJ27935.1"/>
    <property type="molecule type" value="Genomic_DNA"/>
</dbReference>
<evidence type="ECO:0008006" key="9">
    <source>
        <dbReference type="Google" id="ProtNLM"/>
    </source>
</evidence>
<organism evidence="7 8">
    <name type="scientific">Ectocarpus siliculosus</name>
    <name type="common">Brown alga</name>
    <name type="synonym">Conferva siliculosa</name>
    <dbReference type="NCBI Taxonomy" id="2880"/>
    <lineage>
        <taxon>Eukaryota</taxon>
        <taxon>Sar</taxon>
        <taxon>Stramenopiles</taxon>
        <taxon>Ochrophyta</taxon>
        <taxon>PX clade</taxon>
        <taxon>Phaeophyceae</taxon>
        <taxon>Ectocarpales</taxon>
        <taxon>Ectocarpaceae</taxon>
        <taxon>Ectocarpus</taxon>
    </lineage>
</organism>
<protein>
    <recommendedName>
        <fullName evidence="9">Chloride channel protein</fullName>
    </recommendedName>
</protein>
<feature type="transmembrane region" description="Helical" evidence="6">
    <location>
        <begin position="199"/>
        <end position="224"/>
    </location>
</feature>
<keyword evidence="2 6" id="KW-0812">Transmembrane</keyword>
<feature type="compositionally biased region" description="Polar residues" evidence="5">
    <location>
        <begin position="535"/>
        <end position="544"/>
    </location>
</feature>
<dbReference type="InterPro" id="IPR001807">
    <property type="entry name" value="ClC"/>
</dbReference>
<dbReference type="PANTHER" id="PTHR43427:SF12">
    <property type="entry name" value="CHLORIDE TRANSPORTER"/>
    <property type="match status" value="1"/>
</dbReference>
<feature type="transmembrane region" description="Helical" evidence="6">
    <location>
        <begin position="141"/>
        <end position="162"/>
    </location>
</feature>
<dbReference type="Gene3D" id="1.10.3080.10">
    <property type="entry name" value="Clc chloride channel"/>
    <property type="match status" value="2"/>
</dbReference>
<name>D7G872_ECTSI</name>
<feature type="transmembrane region" description="Helical" evidence="6">
    <location>
        <begin position="722"/>
        <end position="740"/>
    </location>
</feature>
<feature type="transmembrane region" description="Helical" evidence="6">
    <location>
        <begin position="231"/>
        <end position="252"/>
    </location>
</feature>
<feature type="transmembrane region" description="Helical" evidence="6">
    <location>
        <begin position="976"/>
        <end position="993"/>
    </location>
</feature>
<evidence type="ECO:0000313" key="7">
    <source>
        <dbReference type="EMBL" id="CBJ27935.1"/>
    </source>
</evidence>
<dbReference type="PRINTS" id="PR00762">
    <property type="entry name" value="CLCHANNEL"/>
</dbReference>
<evidence type="ECO:0000256" key="2">
    <source>
        <dbReference type="ARBA" id="ARBA00022692"/>
    </source>
</evidence>
<dbReference type="CDD" id="cd00400">
    <property type="entry name" value="Voltage_gated_ClC"/>
    <property type="match status" value="2"/>
</dbReference>
<evidence type="ECO:0000256" key="3">
    <source>
        <dbReference type="ARBA" id="ARBA00022989"/>
    </source>
</evidence>
<feature type="transmembrane region" description="Helical" evidence="6">
    <location>
        <begin position="774"/>
        <end position="796"/>
    </location>
</feature>
<sequence>MTEEVSAAESALQRGVSVKPEVSGQLKDSTNGTEDSAITASYRQGELIFLMLLLGCLVGFIAFVYDGAMELSLKIVWKVIPGYLERIAEQAEDGLAMLSKWGFLYTIAASIFLATAAGASIKFLGFPGDLPDVVHCVHELGYVPMCQTLPMICCSLFSIAAGGSLGPEAPLVAVSASVSGYISMHYFNHDMVMVRKCTIIGMSAGLSAFFGVQLGGALFALEVLHTMGMQFFDVAVYAIGSGGVCLAVYRGLQGDEFGVIWSFPDAPQSTATEVIGGAIVGAIAGGVGIAFRSVFRKIGKGVSILGLGHFEDTESPIILCALGGLCVSVLGVLVPPSMFWAEFEIGSIAEPGKPLPHIWPQGGVFYGLERYPWESGAMYLLVGLIKLLAIAFTVQSGFRGGFIFPLFFAGASFGRALLSITDDVLAPGLVAASPALLCMCFAAGLNVAVTRTPFASPLILAILSGQPNVMAPALCAALASLFVTRSSKFIGPQKDRADLQFIGDLQPLELPPPRSASSASQPFVRSVCKRPGVASSANGNGSTVRQDEETGSLKGVGASAGGYNALSIQNTISVEDPLPDDPVRSEGSMFGKKETAMRESQEEEEKEEEEEPITASYRQGELIKMMILFGFLVGLVAFLYDGAMELSLKIVWKVIPGYLERIAEQAEDGLAMLSKWGFLYTIAASIFLATAAGASIKFLGFPGDLPDVVHCVHELGYVPMRQTLPMICCSLFSIAAGGSLGPEAPLVAVSASVSGYISMYYFRHDIVMVRKCTIIGMSAGLSAFFGVQLGGALFALEVLHTMGMQFFDVAVYAIGSGGVCLAVYRGLQGEEFGQIWPFPESPLSSATEVILGAVVGAMAGGVGIAFRRVFRKIGEGVSILGLGHFEDTKSPIILCALGGLCVSALGVLVPPSMFWGEFEIASIAEPGKDLPHIWPQGGVFYGLERYQWESGPMYLLVGLVKLLAIACTVQSGFRGGFIFPLFFAGASFGRALLSITDDVLAPGLVTASPALLCMCFAAGLNVAVTRTPFASPLILVALSGQPNILAPALCAALASLFVTRSSKFIGPQRDRADLQFIGDLQPLELPPPRSASSASSVGFQENLISHGNGHGNGRRADPEAGKLLTESGPTSEYSAIPERYTEQDVARAIKAALQTDA</sequence>
<feature type="region of interest" description="Disordered" evidence="5">
    <location>
        <begin position="531"/>
        <end position="553"/>
    </location>
</feature>
<feature type="transmembrane region" description="Helical" evidence="6">
    <location>
        <begin position="274"/>
        <end position="295"/>
    </location>
</feature>
<dbReference type="SUPFAM" id="SSF81340">
    <property type="entry name" value="Clc chloride channel"/>
    <property type="match status" value="2"/>
</dbReference>
<dbReference type="InterPro" id="IPR014743">
    <property type="entry name" value="Cl-channel_core"/>
</dbReference>
<dbReference type="GO" id="GO:0016020">
    <property type="term" value="C:membrane"/>
    <property type="evidence" value="ECO:0007669"/>
    <property type="project" value="UniProtKB-SubCell"/>
</dbReference>
<evidence type="ECO:0000256" key="1">
    <source>
        <dbReference type="ARBA" id="ARBA00004141"/>
    </source>
</evidence>
<dbReference type="Pfam" id="PF00654">
    <property type="entry name" value="Voltage_CLC"/>
    <property type="match status" value="2"/>
</dbReference>